<comment type="caution">
    <text evidence="3">The sequence shown here is derived from an EMBL/GenBank/DDBJ whole genome shotgun (WGS) entry which is preliminary data.</text>
</comment>
<dbReference type="AlphaFoldDB" id="A0A328BCK0"/>
<feature type="domain" description="Ice-binding protein C-terminal" evidence="2">
    <location>
        <begin position="203"/>
        <end position="228"/>
    </location>
</feature>
<dbReference type="InterPro" id="IPR013424">
    <property type="entry name" value="Ice-binding_C"/>
</dbReference>
<dbReference type="NCBIfam" id="TIGR02595">
    <property type="entry name" value="PEP_CTERM"/>
    <property type="match status" value="1"/>
</dbReference>
<organism evidence="3 4">
    <name type="scientific">Phenylobacterium kunshanense</name>
    <dbReference type="NCBI Taxonomy" id="1445034"/>
    <lineage>
        <taxon>Bacteria</taxon>
        <taxon>Pseudomonadati</taxon>
        <taxon>Pseudomonadota</taxon>
        <taxon>Alphaproteobacteria</taxon>
        <taxon>Caulobacterales</taxon>
        <taxon>Caulobacteraceae</taxon>
        <taxon>Phenylobacterium</taxon>
    </lineage>
</organism>
<evidence type="ECO:0000259" key="2">
    <source>
        <dbReference type="Pfam" id="PF07589"/>
    </source>
</evidence>
<dbReference type="Pfam" id="PF07589">
    <property type="entry name" value="PEP-CTERM"/>
    <property type="match status" value="1"/>
</dbReference>
<gene>
    <name evidence="3" type="ORF">DJ019_14085</name>
</gene>
<keyword evidence="4" id="KW-1185">Reference proteome</keyword>
<feature type="chain" id="PRO_5016456168" evidence="1">
    <location>
        <begin position="23"/>
        <end position="233"/>
    </location>
</feature>
<accession>A0A328BCK0</accession>
<evidence type="ECO:0000256" key="1">
    <source>
        <dbReference type="SAM" id="SignalP"/>
    </source>
</evidence>
<evidence type="ECO:0000313" key="4">
    <source>
        <dbReference type="Proteomes" id="UP000249524"/>
    </source>
</evidence>
<protein>
    <submittedName>
        <fullName evidence="3">PEP-CTERM sorting domain-containing protein</fullName>
    </submittedName>
</protein>
<reference evidence="3 4" key="1">
    <citation type="submission" date="2018-05" db="EMBL/GenBank/DDBJ databases">
        <authorList>
            <person name="Lanie J.A."/>
            <person name="Ng W.-L."/>
            <person name="Kazmierczak K.M."/>
            <person name="Andrzejewski T.M."/>
            <person name="Davidsen T.M."/>
            <person name="Wayne K.J."/>
            <person name="Tettelin H."/>
            <person name="Glass J.I."/>
            <person name="Rusch D."/>
            <person name="Podicherti R."/>
            <person name="Tsui H.-C.T."/>
            <person name="Winkler M.E."/>
        </authorList>
    </citation>
    <scope>NUCLEOTIDE SEQUENCE [LARGE SCALE GENOMIC DNA]</scope>
    <source>
        <strain evidence="3 4">BUT-10</strain>
    </source>
</reference>
<dbReference type="NCBIfam" id="NF035944">
    <property type="entry name" value="PEPxxWA-CTERM"/>
    <property type="match status" value="1"/>
</dbReference>
<keyword evidence="1" id="KW-0732">Signal</keyword>
<evidence type="ECO:0000313" key="3">
    <source>
        <dbReference type="EMBL" id="RAK64469.1"/>
    </source>
</evidence>
<feature type="signal peptide" evidence="1">
    <location>
        <begin position="1"/>
        <end position="22"/>
    </location>
</feature>
<dbReference type="EMBL" id="QFYS01000006">
    <property type="protein sequence ID" value="RAK64469.1"/>
    <property type="molecule type" value="Genomic_DNA"/>
</dbReference>
<name>A0A328BCK0_9CAUL</name>
<dbReference type="OrthoDB" id="7874461at2"/>
<proteinExistence type="predicted"/>
<sequence>MKTQWVAVLAATILSSAGAAHAGIVFSDNFNGENGGVSALNYAGFANFTVSDGTVDLLNGFPGLSCVSGGCVDLDGSTGNAGTMMTSGLFSFNAGDVVTFSFDLSGNQRNGAQDSFTAGFKFAGVTALDYYSTGGAFGVATPFTNFFTGDINTSAGVASGSPFQTYTLSFRAASAGQTRIYIGAAGGDNIGPIVDNVTLSTTAVPEPSTWAMMLLGFGSLGAILRRRRAPAYA</sequence>
<dbReference type="Proteomes" id="UP000249524">
    <property type="component" value="Unassembled WGS sequence"/>
</dbReference>